<evidence type="ECO:0000256" key="1">
    <source>
        <dbReference type="SAM" id="Phobius"/>
    </source>
</evidence>
<keyword evidence="1" id="KW-1133">Transmembrane helix</keyword>
<dbReference type="GeneID" id="22833370"/>
<dbReference type="CTD" id="4509"/>
<keyword evidence="1" id="KW-0472">Membrane</keyword>
<dbReference type="EMBL" id="KM114226">
    <property type="protein sequence ID" value="AIW82493.1"/>
    <property type="molecule type" value="Genomic_DNA"/>
</dbReference>
<accession>A0A0A7DTC1</accession>
<gene>
    <name evidence="2" type="primary">ATP8</name>
</gene>
<feature type="transmembrane region" description="Helical" evidence="1">
    <location>
        <begin position="6"/>
        <end position="23"/>
    </location>
</feature>
<keyword evidence="1" id="KW-0812">Transmembrane</keyword>
<evidence type="ECO:0000313" key="2">
    <source>
        <dbReference type="EMBL" id="AIW82493.1"/>
    </source>
</evidence>
<sequence length="49" mass="5763">MPQMSPHNWILSMFMIIMILISLKEISPLKPYQTASSKKIQLKKAKMTW</sequence>
<reference evidence="2" key="1">
    <citation type="journal article" date="2014" name="BMC Genomics">
        <title>Complete mitochondrial genomes of the human follicle mites Demodex brevis and D. folliculorum: novel gene arrangement, truncated tRNA genes, and ancient divergence between species.</title>
        <authorList>
            <person name="Palopoli M.F."/>
            <person name="Minot S."/>
            <person name="Pei D."/>
            <person name="Satterly A."/>
            <person name="Endrizzi J."/>
        </authorList>
    </citation>
    <scope>NUCLEOTIDE SEQUENCE</scope>
</reference>
<keyword evidence="2" id="KW-0496">Mitochondrion</keyword>
<geneLocation type="mitochondrion" evidence="2"/>
<dbReference type="AlphaFoldDB" id="A0A0A7DTC1"/>
<protein>
    <submittedName>
        <fullName evidence="2">ATP synthase F0 subunit 8</fullName>
    </submittedName>
</protein>
<dbReference type="RefSeq" id="YP_009114837.1">
    <property type="nucleotide sequence ID" value="NC_026102.1"/>
</dbReference>
<organism evidence="2">
    <name type="scientific">Demodex folliculorum</name>
    <name type="common">Face mite</name>
    <dbReference type="NCBI Taxonomy" id="481310"/>
    <lineage>
        <taxon>Eukaryota</taxon>
        <taxon>Metazoa</taxon>
        <taxon>Ecdysozoa</taxon>
        <taxon>Arthropoda</taxon>
        <taxon>Chelicerata</taxon>
        <taxon>Arachnida</taxon>
        <taxon>Acari</taxon>
        <taxon>Acariformes</taxon>
        <taxon>Trombidiformes</taxon>
        <taxon>Prostigmata</taxon>
        <taxon>Eleutherengona</taxon>
        <taxon>Raphignathae</taxon>
        <taxon>Cheyletoidea</taxon>
        <taxon>Demodicidae</taxon>
        <taxon>Demodex</taxon>
    </lineage>
</organism>
<proteinExistence type="predicted"/>
<name>A0A0A7DTC1_DEMFO</name>